<dbReference type="Pfam" id="PF00188">
    <property type="entry name" value="CAP"/>
    <property type="match status" value="1"/>
</dbReference>
<proteinExistence type="inferred from homology"/>
<dbReference type="Proteomes" id="UP000790833">
    <property type="component" value="Unassembled WGS sequence"/>
</dbReference>
<dbReference type="FunFam" id="3.40.33.10:FF:000012">
    <property type="entry name" value="Secreted protein PRY1"/>
    <property type="match status" value="1"/>
</dbReference>
<dbReference type="PRINTS" id="PR00837">
    <property type="entry name" value="V5TPXLIKE"/>
</dbReference>
<feature type="region of interest" description="Disordered" evidence="5">
    <location>
        <begin position="115"/>
        <end position="146"/>
    </location>
</feature>
<comment type="similarity">
    <text evidence="2">Belongs to the CRISP family.</text>
</comment>
<dbReference type="InterPro" id="IPR035940">
    <property type="entry name" value="CAP_sf"/>
</dbReference>
<accession>A0A9P7VCF1</accession>
<keyword evidence="9" id="KW-1185">Reference proteome</keyword>
<evidence type="ECO:0000256" key="4">
    <source>
        <dbReference type="ARBA" id="ARBA00022729"/>
    </source>
</evidence>
<dbReference type="GO" id="GO:0005576">
    <property type="term" value="C:extracellular region"/>
    <property type="evidence" value="ECO:0007669"/>
    <property type="project" value="UniProtKB-SubCell"/>
</dbReference>
<name>A0A9P7VCF1_9ASCO</name>
<dbReference type="EMBL" id="JAHMUF010000004">
    <property type="protein sequence ID" value="KAG7195312.1"/>
    <property type="molecule type" value="Genomic_DNA"/>
</dbReference>
<evidence type="ECO:0000256" key="5">
    <source>
        <dbReference type="SAM" id="MobiDB-lite"/>
    </source>
</evidence>
<dbReference type="OrthoDB" id="337038at2759"/>
<dbReference type="PROSITE" id="PS01010">
    <property type="entry name" value="CRISP_2"/>
    <property type="match status" value="1"/>
</dbReference>
<dbReference type="AlphaFoldDB" id="A0A9P7VCF1"/>
<evidence type="ECO:0000256" key="2">
    <source>
        <dbReference type="ARBA" id="ARBA00009923"/>
    </source>
</evidence>
<evidence type="ECO:0000259" key="7">
    <source>
        <dbReference type="SMART" id="SM00198"/>
    </source>
</evidence>
<feature type="chain" id="PRO_5040163470" description="SCP domain-containing protein" evidence="6">
    <location>
        <begin position="21"/>
        <end position="287"/>
    </location>
</feature>
<dbReference type="InterPro" id="IPR001283">
    <property type="entry name" value="CRISP-related"/>
</dbReference>
<sequence>MWKAFGTLVAIAAIQAQVEAAPAPAVVTIWQTATKVVYANGDAYTTIPPLSSTPSPIAAASSAAGGFDLDNLLQQGKISEWLAYFKGSSQTPDANTVALSTPSTIAQDTTTTSYPPIQAQVSTSPNTPSVATTSSSTAAASTNTGSSSLSSFQQNILDAHNVDRAKHGSGALTWDSTLQSYAQDYADKYDCSGVLTHSGGPYGENLACGYSDGPSAVQAWYDEGKTYNYGSSSTYDHFTQVVWKSTTKLGCAYKDCRSNNWGLYIICSYDPAGNVIGQSAANVLPPQ</sequence>
<dbReference type="GeneID" id="66117214"/>
<dbReference type="Gene3D" id="3.40.33.10">
    <property type="entry name" value="CAP"/>
    <property type="match status" value="1"/>
</dbReference>
<reference evidence="8" key="1">
    <citation type="submission" date="2021-03" db="EMBL/GenBank/DDBJ databases">
        <authorList>
            <person name="Palmer J.M."/>
        </authorList>
    </citation>
    <scope>NUCLEOTIDE SEQUENCE</scope>
    <source>
        <strain evidence="8">ARV_011</strain>
    </source>
</reference>
<keyword evidence="3" id="KW-0964">Secreted</keyword>
<dbReference type="SMART" id="SM00198">
    <property type="entry name" value="SCP"/>
    <property type="match status" value="1"/>
</dbReference>
<feature type="signal peptide" evidence="6">
    <location>
        <begin position="1"/>
        <end position="20"/>
    </location>
</feature>
<organism evidence="8 9">
    <name type="scientific">Scheffersomyces spartinae</name>
    <dbReference type="NCBI Taxonomy" id="45513"/>
    <lineage>
        <taxon>Eukaryota</taxon>
        <taxon>Fungi</taxon>
        <taxon>Dikarya</taxon>
        <taxon>Ascomycota</taxon>
        <taxon>Saccharomycotina</taxon>
        <taxon>Pichiomycetes</taxon>
        <taxon>Debaryomycetaceae</taxon>
        <taxon>Scheffersomyces</taxon>
    </lineage>
</organism>
<dbReference type="CDD" id="cd05384">
    <property type="entry name" value="CAP_PRY1-like"/>
    <property type="match status" value="1"/>
</dbReference>
<gene>
    <name evidence="8" type="ORF">KQ657_003840</name>
</gene>
<feature type="compositionally biased region" description="Low complexity" evidence="5">
    <location>
        <begin position="121"/>
        <end position="146"/>
    </location>
</feature>
<feature type="domain" description="SCP" evidence="7">
    <location>
        <begin position="151"/>
        <end position="277"/>
    </location>
</feature>
<protein>
    <recommendedName>
        <fullName evidence="7">SCP domain-containing protein</fullName>
    </recommendedName>
</protein>
<dbReference type="GO" id="GO:0031982">
    <property type="term" value="C:vesicle"/>
    <property type="evidence" value="ECO:0007669"/>
    <property type="project" value="UniProtKB-ARBA"/>
</dbReference>
<evidence type="ECO:0000256" key="1">
    <source>
        <dbReference type="ARBA" id="ARBA00004613"/>
    </source>
</evidence>
<dbReference type="SUPFAM" id="SSF55797">
    <property type="entry name" value="PR-1-like"/>
    <property type="match status" value="1"/>
</dbReference>
<dbReference type="PROSITE" id="PS01009">
    <property type="entry name" value="CRISP_1"/>
    <property type="match status" value="1"/>
</dbReference>
<dbReference type="PANTHER" id="PTHR10334">
    <property type="entry name" value="CYSTEINE-RICH SECRETORY PROTEIN-RELATED"/>
    <property type="match status" value="1"/>
</dbReference>
<dbReference type="RefSeq" id="XP_043050859.1">
    <property type="nucleotide sequence ID" value="XM_043194535.1"/>
</dbReference>
<dbReference type="InterPro" id="IPR014044">
    <property type="entry name" value="CAP_dom"/>
</dbReference>
<evidence type="ECO:0000313" key="8">
    <source>
        <dbReference type="EMBL" id="KAG7195312.1"/>
    </source>
</evidence>
<comment type="caution">
    <text evidence="8">The sequence shown here is derived from an EMBL/GenBank/DDBJ whole genome shotgun (WGS) entry which is preliminary data.</text>
</comment>
<evidence type="ECO:0000256" key="6">
    <source>
        <dbReference type="SAM" id="SignalP"/>
    </source>
</evidence>
<keyword evidence="4 6" id="KW-0732">Signal</keyword>
<dbReference type="InterPro" id="IPR018244">
    <property type="entry name" value="Allrgn_V5/Tpx1_CS"/>
</dbReference>
<evidence type="ECO:0000313" key="9">
    <source>
        <dbReference type="Proteomes" id="UP000790833"/>
    </source>
</evidence>
<evidence type="ECO:0000256" key="3">
    <source>
        <dbReference type="ARBA" id="ARBA00022525"/>
    </source>
</evidence>
<comment type="subcellular location">
    <subcellularLocation>
        <location evidence="1">Secreted</location>
    </subcellularLocation>
</comment>